<feature type="transmembrane region" description="Helical" evidence="11">
    <location>
        <begin position="170"/>
        <end position="188"/>
    </location>
</feature>
<name>A0ABW4TP10_9ACTN</name>
<dbReference type="InterPro" id="IPR000568">
    <property type="entry name" value="ATP_synth_F0_asu"/>
</dbReference>
<evidence type="ECO:0000256" key="4">
    <source>
        <dbReference type="ARBA" id="ARBA00022547"/>
    </source>
</evidence>
<evidence type="ECO:0000256" key="1">
    <source>
        <dbReference type="ARBA" id="ARBA00004141"/>
    </source>
</evidence>
<dbReference type="PANTHER" id="PTHR11410">
    <property type="entry name" value="ATP SYNTHASE SUBUNIT A"/>
    <property type="match status" value="1"/>
</dbReference>
<keyword evidence="7 11" id="KW-1133">Transmembrane helix</keyword>
<evidence type="ECO:0000313" key="13">
    <source>
        <dbReference type="EMBL" id="MFD1948375.1"/>
    </source>
</evidence>
<dbReference type="EMBL" id="JBHUGD010000003">
    <property type="protein sequence ID" value="MFD1948375.1"/>
    <property type="molecule type" value="Genomic_DNA"/>
</dbReference>
<dbReference type="PANTHER" id="PTHR11410:SF0">
    <property type="entry name" value="ATP SYNTHASE SUBUNIT A"/>
    <property type="match status" value="1"/>
</dbReference>
<evidence type="ECO:0000256" key="3">
    <source>
        <dbReference type="ARBA" id="ARBA00022448"/>
    </source>
</evidence>
<dbReference type="HAMAP" id="MF_01393">
    <property type="entry name" value="ATP_synth_a_bact"/>
    <property type="match status" value="1"/>
</dbReference>
<feature type="transmembrane region" description="Helical" evidence="11">
    <location>
        <begin position="221"/>
        <end position="240"/>
    </location>
</feature>
<accession>A0ABW4TP10</accession>
<dbReference type="Pfam" id="PF00119">
    <property type="entry name" value="ATP-synt_A"/>
    <property type="match status" value="1"/>
</dbReference>
<evidence type="ECO:0000256" key="5">
    <source>
        <dbReference type="ARBA" id="ARBA00022692"/>
    </source>
</evidence>
<feature type="transmembrane region" description="Helical" evidence="11">
    <location>
        <begin position="129"/>
        <end position="149"/>
    </location>
</feature>
<dbReference type="InterPro" id="IPR023011">
    <property type="entry name" value="ATP_synth_F0_asu_AS"/>
</dbReference>
<evidence type="ECO:0000256" key="8">
    <source>
        <dbReference type="ARBA" id="ARBA00023065"/>
    </source>
</evidence>
<dbReference type="RefSeq" id="WP_343920359.1">
    <property type="nucleotide sequence ID" value="NZ_BAAAJT010000002.1"/>
</dbReference>
<evidence type="ECO:0000256" key="2">
    <source>
        <dbReference type="ARBA" id="ARBA00006810"/>
    </source>
</evidence>
<dbReference type="InterPro" id="IPR035908">
    <property type="entry name" value="F0_ATP_A_sf"/>
</dbReference>
<dbReference type="PRINTS" id="PR00123">
    <property type="entry name" value="ATPASEA"/>
</dbReference>
<keyword evidence="4 11" id="KW-0138">CF(0)</keyword>
<comment type="function">
    <text evidence="11 12">Key component of the proton channel; it plays a direct role in the translocation of protons across the membrane.</text>
</comment>
<reference evidence="14" key="1">
    <citation type="journal article" date="2019" name="Int. J. Syst. Evol. Microbiol.">
        <title>The Global Catalogue of Microorganisms (GCM) 10K type strain sequencing project: providing services to taxonomists for standard genome sequencing and annotation.</title>
        <authorList>
            <consortium name="The Broad Institute Genomics Platform"/>
            <consortium name="The Broad Institute Genome Sequencing Center for Infectious Disease"/>
            <person name="Wu L."/>
            <person name="Ma J."/>
        </authorList>
    </citation>
    <scope>NUCLEOTIDE SEQUENCE [LARGE SCALE GENOMIC DNA]</scope>
    <source>
        <strain evidence="14">CGMCC 1.12477</strain>
    </source>
</reference>
<comment type="similarity">
    <text evidence="2 11 12">Belongs to the ATPase A chain family.</text>
</comment>
<keyword evidence="14" id="KW-1185">Reference proteome</keyword>
<keyword evidence="5 11" id="KW-0812">Transmembrane</keyword>
<evidence type="ECO:0000256" key="12">
    <source>
        <dbReference type="RuleBase" id="RU000483"/>
    </source>
</evidence>
<keyword evidence="11" id="KW-1003">Cell membrane</keyword>
<evidence type="ECO:0000256" key="9">
    <source>
        <dbReference type="ARBA" id="ARBA00023136"/>
    </source>
</evidence>
<feature type="transmembrane region" description="Helical" evidence="11">
    <location>
        <begin position="194"/>
        <end position="216"/>
    </location>
</feature>
<keyword evidence="8 11" id="KW-0406">Ion transport</keyword>
<proteinExistence type="inferred from homology"/>
<keyword evidence="9 11" id="KW-0472">Membrane</keyword>
<evidence type="ECO:0000256" key="11">
    <source>
        <dbReference type="HAMAP-Rule" id="MF_01393"/>
    </source>
</evidence>
<feature type="transmembrane region" description="Helical" evidence="11">
    <location>
        <begin position="42"/>
        <end position="60"/>
    </location>
</feature>
<evidence type="ECO:0000313" key="14">
    <source>
        <dbReference type="Proteomes" id="UP001597351"/>
    </source>
</evidence>
<evidence type="ECO:0000256" key="6">
    <source>
        <dbReference type="ARBA" id="ARBA00022781"/>
    </source>
</evidence>
<dbReference type="SUPFAM" id="SSF81336">
    <property type="entry name" value="F1F0 ATP synthase subunit A"/>
    <property type="match status" value="1"/>
</dbReference>
<comment type="caution">
    <text evidence="13">The sequence shown here is derived from an EMBL/GenBank/DDBJ whole genome shotgun (WGS) entry which is preliminary data.</text>
</comment>
<keyword evidence="10 11" id="KW-0066">ATP synthesis</keyword>
<feature type="transmembrane region" description="Helical" evidence="11">
    <location>
        <begin position="98"/>
        <end position="117"/>
    </location>
</feature>
<dbReference type="Gene3D" id="1.20.120.220">
    <property type="entry name" value="ATP synthase, F0 complex, subunit A"/>
    <property type="match status" value="1"/>
</dbReference>
<dbReference type="InterPro" id="IPR045083">
    <property type="entry name" value="ATP_synth_F0_asu_bact/mt"/>
</dbReference>
<sequence length="268" mass="29080">MSVTAALAAMTAVPAEEGSTFHPPGPSSFELPPIFGDVTKPMLLLTLSAVLVFGFFYLAARQSSLVPSRLQFAGETIYGFVRNTVARDNIGSEHYMKFVPYLFTLFSFILVNNYYGIIPFLQFPSFSRIGFIVPLALLSWLLFVGAGMWKHGPLGYLKHATMPSGVGGPILVLLVPLEFFSNIIIRPFTLTLRLFGNMFAGHLLLILFATGGAALLASGNVLYGAVGVLSFGLGIGVSFLEMLVMFLQAYVFTLLSAMYIGEALAEEH</sequence>
<organism evidence="13 14">
    <name type="scientific">Nocardioides aestuarii</name>
    <dbReference type="NCBI Taxonomy" id="252231"/>
    <lineage>
        <taxon>Bacteria</taxon>
        <taxon>Bacillati</taxon>
        <taxon>Actinomycetota</taxon>
        <taxon>Actinomycetes</taxon>
        <taxon>Propionibacteriales</taxon>
        <taxon>Nocardioidaceae</taxon>
        <taxon>Nocardioides</taxon>
    </lineage>
</organism>
<keyword evidence="3 11" id="KW-0813">Transport</keyword>
<keyword evidence="6 11" id="KW-0375">Hydrogen ion transport</keyword>
<gene>
    <name evidence="11 13" type="primary">atpB</name>
    <name evidence="13" type="ORF">ACFSDE_16350</name>
</gene>
<dbReference type="Proteomes" id="UP001597351">
    <property type="component" value="Unassembled WGS sequence"/>
</dbReference>
<dbReference type="NCBIfam" id="TIGR01131">
    <property type="entry name" value="ATP_synt_6_or_A"/>
    <property type="match status" value="1"/>
</dbReference>
<comment type="subcellular location">
    <subcellularLocation>
        <location evidence="11 12">Cell membrane</location>
        <topology evidence="11 12">Multi-pass membrane protein</topology>
    </subcellularLocation>
    <subcellularLocation>
        <location evidence="1">Membrane</location>
        <topology evidence="1">Multi-pass membrane protein</topology>
    </subcellularLocation>
</comment>
<evidence type="ECO:0000256" key="7">
    <source>
        <dbReference type="ARBA" id="ARBA00022989"/>
    </source>
</evidence>
<protein>
    <recommendedName>
        <fullName evidence="11 12">ATP synthase subunit a</fullName>
    </recommendedName>
    <alternativeName>
        <fullName evidence="11">ATP synthase F0 sector subunit a</fullName>
    </alternativeName>
    <alternativeName>
        <fullName evidence="11">F-ATPase subunit 6</fullName>
    </alternativeName>
</protein>
<evidence type="ECO:0000256" key="10">
    <source>
        <dbReference type="ARBA" id="ARBA00023310"/>
    </source>
</evidence>
<dbReference type="CDD" id="cd00310">
    <property type="entry name" value="ATP-synt_Fo_a_6"/>
    <property type="match status" value="1"/>
</dbReference>
<dbReference type="PROSITE" id="PS00449">
    <property type="entry name" value="ATPASE_A"/>
    <property type="match status" value="1"/>
</dbReference>